<dbReference type="AlphaFoldDB" id="A0AAD8WH34"/>
<sequence>MVFISSEVYPGNIGQKVRRRLPRILRRRQPVFYMPLDLRRPRFLFDWFGTSQVDSSEDLVVAEGSKHAAAEADIVRMETGGIFDEKMWLKATEEFEADFDKMERKMHRFPASLRGLGSRYIVPKVVAIGPYHRGLDHLKEMEKVKQVAAYQFLLSFGTPRPPGTLYKTIRASVLSVAGAAHSLYDKDVVAAIGDDEFVDMMILDGIFLLQYMLMTIGRQCLCSSLLRCFHSNQACISNDIMLLENQLPWVVIETLLEFADPALQVEVFIAKMGRTLQVRGDKNREPFEFSGMYWPPHLLGLLRFYKIGGSTRCQRKGYPDVIRPMSKTISVTELAELGIKLTASKTTKLMDMGIKKRPLFSQIFVAPLLLDEMRSCWLVNMAALEICIATDFRWGISERSDNSDMGDPAEMRVVPSAHKWDTIQMPVVCSYLAVLAMLMDREEDVHKLRSKRLVQGELTNIEMLNFFKSLIKHISGGPLYTEILEEIEDYRIRWWMLIKVHAFFYKNYKIITAVLSVVLVSIFKALLSLKKHSTIS</sequence>
<name>A0AAD8WH34_LOLMU</name>
<dbReference type="PANTHER" id="PTHR31549">
    <property type="entry name" value="PROTEIN, PUTATIVE (DUF247)-RELATED-RELATED"/>
    <property type="match status" value="1"/>
</dbReference>
<protein>
    <submittedName>
        <fullName evidence="2">Uncharacterized protein</fullName>
    </submittedName>
</protein>
<dbReference type="PANTHER" id="PTHR31549:SF256">
    <property type="entry name" value="EXPRESSED PROTEIN"/>
    <property type="match status" value="1"/>
</dbReference>
<dbReference type="InterPro" id="IPR004158">
    <property type="entry name" value="DUF247_pln"/>
</dbReference>
<keyword evidence="1" id="KW-1133">Transmembrane helix</keyword>
<evidence type="ECO:0000313" key="2">
    <source>
        <dbReference type="EMBL" id="KAK1661496.1"/>
    </source>
</evidence>
<proteinExistence type="predicted"/>
<dbReference type="Proteomes" id="UP001231189">
    <property type="component" value="Unassembled WGS sequence"/>
</dbReference>
<reference evidence="2" key="1">
    <citation type="submission" date="2023-07" db="EMBL/GenBank/DDBJ databases">
        <title>A chromosome-level genome assembly of Lolium multiflorum.</title>
        <authorList>
            <person name="Chen Y."/>
            <person name="Copetti D."/>
            <person name="Kolliker R."/>
            <person name="Studer B."/>
        </authorList>
    </citation>
    <scope>NUCLEOTIDE SEQUENCE</scope>
    <source>
        <strain evidence="2">02402/16</strain>
        <tissue evidence="2">Leaf</tissue>
    </source>
</reference>
<comment type="caution">
    <text evidence="2">The sequence shown here is derived from an EMBL/GenBank/DDBJ whole genome shotgun (WGS) entry which is preliminary data.</text>
</comment>
<gene>
    <name evidence="2" type="ORF">QYE76_049655</name>
</gene>
<accession>A0AAD8WH34</accession>
<feature type="transmembrane region" description="Helical" evidence="1">
    <location>
        <begin position="508"/>
        <end position="527"/>
    </location>
</feature>
<evidence type="ECO:0000313" key="3">
    <source>
        <dbReference type="Proteomes" id="UP001231189"/>
    </source>
</evidence>
<keyword evidence="1" id="KW-0812">Transmembrane</keyword>
<keyword evidence="1" id="KW-0472">Membrane</keyword>
<evidence type="ECO:0000256" key="1">
    <source>
        <dbReference type="SAM" id="Phobius"/>
    </source>
</evidence>
<dbReference type="Pfam" id="PF03140">
    <property type="entry name" value="DUF247"/>
    <property type="match status" value="1"/>
</dbReference>
<organism evidence="2 3">
    <name type="scientific">Lolium multiflorum</name>
    <name type="common">Italian ryegrass</name>
    <name type="synonym">Lolium perenne subsp. multiflorum</name>
    <dbReference type="NCBI Taxonomy" id="4521"/>
    <lineage>
        <taxon>Eukaryota</taxon>
        <taxon>Viridiplantae</taxon>
        <taxon>Streptophyta</taxon>
        <taxon>Embryophyta</taxon>
        <taxon>Tracheophyta</taxon>
        <taxon>Spermatophyta</taxon>
        <taxon>Magnoliopsida</taxon>
        <taxon>Liliopsida</taxon>
        <taxon>Poales</taxon>
        <taxon>Poaceae</taxon>
        <taxon>BOP clade</taxon>
        <taxon>Pooideae</taxon>
        <taxon>Poodae</taxon>
        <taxon>Poeae</taxon>
        <taxon>Poeae Chloroplast Group 2 (Poeae type)</taxon>
        <taxon>Loliodinae</taxon>
        <taxon>Loliinae</taxon>
        <taxon>Lolium</taxon>
    </lineage>
</organism>
<keyword evidence="3" id="KW-1185">Reference proteome</keyword>
<dbReference type="EMBL" id="JAUUTY010000003">
    <property type="protein sequence ID" value="KAK1661496.1"/>
    <property type="molecule type" value="Genomic_DNA"/>
</dbReference>